<evidence type="ECO:0000256" key="2">
    <source>
        <dbReference type="ARBA" id="ARBA00006653"/>
    </source>
</evidence>
<dbReference type="Pfam" id="PF08700">
    <property type="entry name" value="VPS51_Exo84_N"/>
    <property type="match status" value="1"/>
</dbReference>
<keyword evidence="5" id="KW-0653">Protein transport</keyword>
<feature type="region of interest" description="Disordered" evidence="8">
    <location>
        <begin position="1"/>
        <end position="50"/>
    </location>
</feature>
<keyword evidence="10" id="KW-1185">Reference proteome</keyword>
<evidence type="ECO:0000256" key="6">
    <source>
        <dbReference type="ARBA" id="ARBA00023034"/>
    </source>
</evidence>
<accession>A0ABR3J7K2</accession>
<dbReference type="EMBL" id="JASNQZ010000011">
    <property type="protein sequence ID" value="KAL0951537.1"/>
    <property type="molecule type" value="Genomic_DNA"/>
</dbReference>
<evidence type="ECO:0000256" key="8">
    <source>
        <dbReference type="SAM" id="MobiDB-lite"/>
    </source>
</evidence>
<evidence type="ECO:0000256" key="5">
    <source>
        <dbReference type="ARBA" id="ARBA00022927"/>
    </source>
</evidence>
<feature type="compositionally biased region" description="Polar residues" evidence="8">
    <location>
        <begin position="131"/>
        <end position="141"/>
    </location>
</feature>
<dbReference type="InterPro" id="IPR033370">
    <property type="entry name" value="COG1"/>
</dbReference>
<gene>
    <name evidence="9" type="ORF">HGRIS_008221</name>
</gene>
<comment type="caution">
    <text evidence="9">The sequence shown here is derived from an EMBL/GenBank/DDBJ whole genome shotgun (WGS) entry which is preliminary data.</text>
</comment>
<dbReference type="PANTHER" id="PTHR31658:SF0">
    <property type="entry name" value="CONSERVED OLIGOMERIC GOLGI COMPLEX SUBUNIT 1"/>
    <property type="match status" value="1"/>
</dbReference>
<name>A0ABR3J7K2_9AGAR</name>
<keyword evidence="6" id="KW-0333">Golgi apparatus</keyword>
<feature type="compositionally biased region" description="Polar residues" evidence="8">
    <location>
        <begin position="20"/>
        <end position="43"/>
    </location>
</feature>
<sequence length="882" mass="98299">MDRRSSVASASAHTPLANGHPTQNKVASKGQLPTTRTRSQSTREPIDYTNLEPDELFAKYTVAEVKLVQQRLREQADAKQEELRLMVGERYRDLLQASTSIISIAQSSRRVNEAVEESKAIILSQKEPSLPTHQSSPGSQADKQLRTLQILSAHMKLLLDAPEHLWRLMEKKNYFSSTWLFLLARVVHRALARAEDQDDGGWLSQGIDVLEQFPIVQRQWEAISHFRSQIIHRASMSLRETVVTSEDACGAVLTVHLLDAKPLTETFAIFLSQRSKALHMVLSPSGRLANGNGQISDGIISRKQANAPRGLSMQDVKQKISVVLDCVSSTTKVARETFLDESDRLSLLMQILEHLQSDSLEPPSSGTLPTQLLLSTQALLGNMPSSTHLLLLPPSIRSYKPYVDLSSSATTLSQQQVTQKLKAWFMDSLSSAKTTAEQWFSGLRDVRHVWSVKMFIQKWLHSSDALQDSEATQLADLFASVCHKRVLAIWKQSLVQTQADFKRRLTEAITSIGQGVDVAHLDKQPVEFLFQAPPLPTQALSVSFKEYKANHCLRLESRTTLLNQVLTTLEDCARSLQQDLAHILNVDKVHSRASFDKLQEGYRPEAALFCSDIADTLRLAVDDDDKEFGSNPDCLGFASRVAHTLQRSSPFAADIGCGQESESDFRKQATAIHDRLLERWRAAVVARLVDEYHTQAVSRSQRTPPSPPAPSSQLLRALHALSASIRQLGFEHQGAVDDAFVMFVTDVLRKPTFLQGLETAYDLAYIRRMLKVRPQWENLCTLVDDATEKIASKLPGDQPFPDRAAMESAISESFLRTQTLTALFLHNPPSFVPYPGTEPGDKFAPLLPQGAPSMDKQFQPAFEVANPSTRFGILLVDAPSLR</sequence>
<keyword evidence="7" id="KW-0472">Membrane</keyword>
<dbReference type="Proteomes" id="UP001556367">
    <property type="component" value="Unassembled WGS sequence"/>
</dbReference>
<reference evidence="10" key="1">
    <citation type="submission" date="2024-06" db="EMBL/GenBank/DDBJ databases">
        <title>Multi-omics analyses provide insights into the biosynthesis of the anticancer antibiotic pleurotin in Hohenbuehelia grisea.</title>
        <authorList>
            <person name="Weaver J.A."/>
            <person name="Alberti F."/>
        </authorList>
    </citation>
    <scope>NUCLEOTIDE SEQUENCE [LARGE SCALE GENOMIC DNA]</scope>
    <source>
        <strain evidence="10">T-177</strain>
    </source>
</reference>
<keyword evidence="4" id="KW-0813">Transport</keyword>
<proteinExistence type="inferred from homology"/>
<evidence type="ECO:0000313" key="10">
    <source>
        <dbReference type="Proteomes" id="UP001556367"/>
    </source>
</evidence>
<feature type="compositionally biased region" description="Polar residues" evidence="8">
    <location>
        <begin position="1"/>
        <end position="12"/>
    </location>
</feature>
<evidence type="ECO:0000256" key="1">
    <source>
        <dbReference type="ARBA" id="ARBA00004395"/>
    </source>
</evidence>
<evidence type="ECO:0000313" key="9">
    <source>
        <dbReference type="EMBL" id="KAL0951537.1"/>
    </source>
</evidence>
<comment type="similarity">
    <text evidence="2">Belongs to the COG1 family.</text>
</comment>
<evidence type="ECO:0000256" key="7">
    <source>
        <dbReference type="ARBA" id="ARBA00023136"/>
    </source>
</evidence>
<comment type="subcellular location">
    <subcellularLocation>
        <location evidence="1">Golgi apparatus membrane</location>
        <topology evidence="1">Peripheral membrane protein</topology>
    </subcellularLocation>
</comment>
<organism evidence="9 10">
    <name type="scientific">Hohenbuehelia grisea</name>
    <dbReference type="NCBI Taxonomy" id="104357"/>
    <lineage>
        <taxon>Eukaryota</taxon>
        <taxon>Fungi</taxon>
        <taxon>Dikarya</taxon>
        <taxon>Basidiomycota</taxon>
        <taxon>Agaricomycotina</taxon>
        <taxon>Agaricomycetes</taxon>
        <taxon>Agaricomycetidae</taxon>
        <taxon>Agaricales</taxon>
        <taxon>Pleurotineae</taxon>
        <taxon>Pleurotaceae</taxon>
        <taxon>Hohenbuehelia</taxon>
    </lineage>
</organism>
<feature type="region of interest" description="Disordered" evidence="8">
    <location>
        <begin position="122"/>
        <end position="141"/>
    </location>
</feature>
<protein>
    <recommendedName>
        <fullName evidence="3">Conserved oligomeric Golgi complex subunit 1</fullName>
    </recommendedName>
</protein>
<evidence type="ECO:0000256" key="3">
    <source>
        <dbReference type="ARBA" id="ARBA00020978"/>
    </source>
</evidence>
<dbReference type="PANTHER" id="PTHR31658">
    <property type="entry name" value="CONSERVED OLIGOMERIC GOLGI COMPLEX SUBUNIT 1"/>
    <property type="match status" value="1"/>
</dbReference>
<evidence type="ECO:0000256" key="4">
    <source>
        <dbReference type="ARBA" id="ARBA00022448"/>
    </source>
</evidence>